<dbReference type="NCBIfam" id="TIGR03527">
    <property type="entry name" value="selenium_YedF"/>
    <property type="match status" value="1"/>
</dbReference>
<dbReference type="Gene3D" id="3.40.1260.10">
    <property type="entry name" value="DsrEFH-like"/>
    <property type="match status" value="1"/>
</dbReference>
<dbReference type="InterPro" id="IPR001455">
    <property type="entry name" value="TusA-like"/>
</dbReference>
<dbReference type="InterPro" id="IPR027396">
    <property type="entry name" value="DsrEFH-like"/>
</dbReference>
<accession>D6SNM5</accession>
<name>D6SNM5_9BACT</name>
<dbReference type="InterPro" id="IPR003787">
    <property type="entry name" value="Sulphur_relay_DsrE/F-like"/>
</dbReference>
<keyword evidence="3" id="KW-1185">Reference proteome</keyword>
<dbReference type="OrthoDB" id="9801500at2"/>
<dbReference type="EMBL" id="ACJN02000002">
    <property type="protein sequence ID" value="EFI34351.1"/>
    <property type="molecule type" value="Genomic_DNA"/>
</dbReference>
<dbReference type="eggNOG" id="COG0425">
    <property type="taxonomic scope" value="Bacteria"/>
</dbReference>
<gene>
    <name evidence="2" type="ORF">Dthio_PD1702</name>
</gene>
<evidence type="ECO:0000313" key="2">
    <source>
        <dbReference type="EMBL" id="EFI34351.1"/>
    </source>
</evidence>
<dbReference type="CDD" id="cd03421">
    <property type="entry name" value="SirA_like_N"/>
    <property type="match status" value="1"/>
</dbReference>
<organism evidence="2 3">
    <name type="scientific">Desulfonatronospira thiodismutans ASO3-1</name>
    <dbReference type="NCBI Taxonomy" id="555779"/>
    <lineage>
        <taxon>Bacteria</taxon>
        <taxon>Pseudomonadati</taxon>
        <taxon>Thermodesulfobacteriota</taxon>
        <taxon>Desulfovibrionia</taxon>
        <taxon>Desulfovibrionales</taxon>
        <taxon>Desulfonatronovibrionaceae</taxon>
        <taxon>Desulfonatronospira</taxon>
    </lineage>
</organism>
<dbReference type="InterPro" id="IPR019870">
    <property type="entry name" value="Se_metab_YedF"/>
</dbReference>
<feature type="domain" description="UPF0033" evidence="1">
    <location>
        <begin position="6"/>
        <end position="70"/>
    </location>
</feature>
<evidence type="ECO:0000259" key="1">
    <source>
        <dbReference type="Pfam" id="PF01206"/>
    </source>
</evidence>
<dbReference type="InterPro" id="IPR036868">
    <property type="entry name" value="TusA-like_sf"/>
</dbReference>
<dbReference type="AlphaFoldDB" id="D6SNM5"/>
<dbReference type="Gene3D" id="3.30.110.40">
    <property type="entry name" value="TusA-like domain"/>
    <property type="match status" value="1"/>
</dbReference>
<dbReference type="SUPFAM" id="SSF75169">
    <property type="entry name" value="DsrEFH-like"/>
    <property type="match status" value="1"/>
</dbReference>
<reference evidence="2" key="1">
    <citation type="submission" date="2010-05" db="EMBL/GenBank/DDBJ databases">
        <title>The draft genome of Desulfonatronospira thiodismutans ASO3-1.</title>
        <authorList>
            <consortium name="US DOE Joint Genome Institute (JGI-PGF)"/>
            <person name="Lucas S."/>
            <person name="Copeland A."/>
            <person name="Lapidus A."/>
            <person name="Cheng J.-F."/>
            <person name="Bruce D."/>
            <person name="Goodwin L."/>
            <person name="Pitluck S."/>
            <person name="Chertkov O."/>
            <person name="Brettin T."/>
            <person name="Detter J.C."/>
            <person name="Han C."/>
            <person name="Land M.L."/>
            <person name="Hauser L."/>
            <person name="Kyrpides N."/>
            <person name="Mikhailova N."/>
            <person name="Muyzer G."/>
            <person name="Woyke T."/>
        </authorList>
    </citation>
    <scope>NUCLEOTIDE SEQUENCE [LARGE SCALE GENOMIC DNA]</scope>
    <source>
        <strain evidence="2">ASO3-1</strain>
    </source>
</reference>
<dbReference type="RefSeq" id="WP_008869679.1">
    <property type="nucleotide sequence ID" value="NZ_ACJN02000002.1"/>
</dbReference>
<dbReference type="Pfam" id="PF02635">
    <property type="entry name" value="DsrE"/>
    <property type="match status" value="1"/>
</dbReference>
<evidence type="ECO:0000313" key="3">
    <source>
        <dbReference type="Proteomes" id="UP000005496"/>
    </source>
</evidence>
<comment type="caution">
    <text evidence="2">The sequence shown here is derived from an EMBL/GenBank/DDBJ whole genome shotgun (WGS) entry which is preliminary data.</text>
</comment>
<dbReference type="Pfam" id="PF01206">
    <property type="entry name" value="TusA"/>
    <property type="match status" value="1"/>
</dbReference>
<protein>
    <submittedName>
        <fullName evidence="2">Selenium metabolism protein YedF</fullName>
    </submittedName>
</protein>
<sequence>MSRHEKVDCRGLPCPQPVLKSREIIDSINPDTLQVQVDNEPALENVSRFLSTQGYALEKPEKNGDIWTIHASRGEAPATGSHEAAAPGPGAGETLRTMVFVSTSRLGTGDDELGSKLMQNFIKTLPEMGSSLWMLVFVNSGVKLAVKDSPVLETVQRLEENQVKILVCGTCLEFFGLTDAKDAGQTTNMLDIITAMSHADKVITV</sequence>
<dbReference type="SUPFAM" id="SSF64307">
    <property type="entry name" value="SirA-like"/>
    <property type="match status" value="1"/>
</dbReference>
<proteinExistence type="predicted"/>
<dbReference type="Proteomes" id="UP000005496">
    <property type="component" value="Unassembled WGS sequence"/>
</dbReference>